<feature type="domain" description="HTH gntR-type" evidence="6">
    <location>
        <begin position="12"/>
        <end position="80"/>
    </location>
</feature>
<proteinExistence type="inferred from homology"/>
<dbReference type="InterPro" id="IPR036390">
    <property type="entry name" value="WH_DNA-bd_sf"/>
</dbReference>
<evidence type="ECO:0000259" key="6">
    <source>
        <dbReference type="PROSITE" id="PS50949"/>
    </source>
</evidence>
<dbReference type="Pfam" id="PF00392">
    <property type="entry name" value="GntR"/>
    <property type="match status" value="1"/>
</dbReference>
<dbReference type="PANTHER" id="PTHR46577">
    <property type="entry name" value="HTH-TYPE TRANSCRIPTIONAL REGULATORY PROTEIN GABR"/>
    <property type="match status" value="1"/>
</dbReference>
<dbReference type="PANTHER" id="PTHR46577:SF1">
    <property type="entry name" value="HTH-TYPE TRANSCRIPTIONAL REGULATORY PROTEIN GABR"/>
    <property type="match status" value="1"/>
</dbReference>
<name>A0A212LUF9_9FIRM</name>
<keyword evidence="5" id="KW-0804">Transcription</keyword>
<dbReference type="Pfam" id="PF00155">
    <property type="entry name" value="Aminotran_1_2"/>
    <property type="match status" value="1"/>
</dbReference>
<keyword evidence="3" id="KW-0805">Transcription regulation</keyword>
<dbReference type="SUPFAM" id="SSF46785">
    <property type="entry name" value="Winged helix' DNA-binding domain"/>
    <property type="match status" value="1"/>
</dbReference>
<accession>A0A212LUF9</accession>
<evidence type="ECO:0000256" key="3">
    <source>
        <dbReference type="ARBA" id="ARBA00023015"/>
    </source>
</evidence>
<dbReference type="AlphaFoldDB" id="A0A212LUF9"/>
<dbReference type="SUPFAM" id="SSF53383">
    <property type="entry name" value="PLP-dependent transferases"/>
    <property type="match status" value="1"/>
</dbReference>
<dbReference type="InterPro" id="IPR051446">
    <property type="entry name" value="HTH_trans_reg/aminotransferase"/>
</dbReference>
<dbReference type="CDD" id="cd00609">
    <property type="entry name" value="AAT_like"/>
    <property type="match status" value="1"/>
</dbReference>
<sequence>MDVIMLDFTSKAPLYMQLYHYFKQEIEQNRLHEGEKLPSIRGLSASLSVSKITVEKAYQQLMSEGYILNCNRSRYLVNKFDGISIKKSTGFIPEREVDRQPPAECNIVYDFASGGMDIDGFDFSLWKRYINKVFLNKERLVGYGHIQGEPELRREIAAYIRNSRGVYTYPEQIIIGPGVQSLLNTLCSLLKSETNSIAFEDPGFKNGRRIFANYSYNIIAIPMRKDGIDMDSLLGSGAKLVYVSPSHQFPTGYIMPVGKRTQLLNWAERVNGIIIEDDYDSEFRYYGRPIPALKGLDNKETVVYLGSLSKIIPPSIRVSYMVLPEKLLAVFQQNAALYNQAASTIEQLALAQFMADGCLERQIRRLRKLYYGKKLILVEAVKNILGNHVEFEGSDSGLHTILHVKSELKAGQLVERALAKGCRVASVQDYYLQNTPENTSRILLYFSKIPAGEIEPAVKLLKAAWFG</sequence>
<dbReference type="GO" id="GO:0030170">
    <property type="term" value="F:pyridoxal phosphate binding"/>
    <property type="evidence" value="ECO:0007669"/>
    <property type="project" value="InterPro"/>
</dbReference>
<dbReference type="GO" id="GO:0003700">
    <property type="term" value="F:DNA-binding transcription factor activity"/>
    <property type="evidence" value="ECO:0007669"/>
    <property type="project" value="InterPro"/>
</dbReference>
<dbReference type="GO" id="GO:0003677">
    <property type="term" value="F:DNA binding"/>
    <property type="evidence" value="ECO:0007669"/>
    <property type="project" value="UniProtKB-KW"/>
</dbReference>
<dbReference type="SMART" id="SM00345">
    <property type="entry name" value="HTH_GNTR"/>
    <property type="match status" value="1"/>
</dbReference>
<keyword evidence="4" id="KW-0238">DNA-binding</keyword>
<keyword evidence="2" id="KW-0663">Pyridoxal phosphate</keyword>
<dbReference type="Gene3D" id="3.40.640.10">
    <property type="entry name" value="Type I PLP-dependent aspartate aminotransferase-like (Major domain)"/>
    <property type="match status" value="1"/>
</dbReference>
<dbReference type="InterPro" id="IPR015421">
    <property type="entry name" value="PyrdxlP-dep_Trfase_major"/>
</dbReference>
<organism evidence="7">
    <name type="scientific">uncultured Sporomusa sp</name>
    <dbReference type="NCBI Taxonomy" id="307249"/>
    <lineage>
        <taxon>Bacteria</taxon>
        <taxon>Bacillati</taxon>
        <taxon>Bacillota</taxon>
        <taxon>Negativicutes</taxon>
        <taxon>Selenomonadales</taxon>
        <taxon>Sporomusaceae</taxon>
        <taxon>Sporomusa</taxon>
        <taxon>environmental samples</taxon>
    </lineage>
</organism>
<dbReference type="RefSeq" id="WP_075753971.1">
    <property type="nucleotide sequence ID" value="NZ_LT608335.1"/>
</dbReference>
<dbReference type="Gene3D" id="1.10.10.10">
    <property type="entry name" value="Winged helix-like DNA-binding domain superfamily/Winged helix DNA-binding domain"/>
    <property type="match status" value="1"/>
</dbReference>
<dbReference type="InterPro" id="IPR015424">
    <property type="entry name" value="PyrdxlP-dep_Trfase"/>
</dbReference>
<evidence type="ECO:0000256" key="4">
    <source>
        <dbReference type="ARBA" id="ARBA00023125"/>
    </source>
</evidence>
<evidence type="ECO:0000256" key="5">
    <source>
        <dbReference type="ARBA" id="ARBA00023163"/>
    </source>
</evidence>
<dbReference type="InterPro" id="IPR004839">
    <property type="entry name" value="Aminotransferase_I/II_large"/>
</dbReference>
<gene>
    <name evidence="7" type="primary">ydeL</name>
    <name evidence="7" type="ORF">KL86SPO_31279</name>
</gene>
<dbReference type="InterPro" id="IPR000524">
    <property type="entry name" value="Tscrpt_reg_HTH_GntR"/>
</dbReference>
<evidence type="ECO:0000313" key="7">
    <source>
        <dbReference type="EMBL" id="SCM81100.1"/>
    </source>
</evidence>
<dbReference type="InterPro" id="IPR036388">
    <property type="entry name" value="WH-like_DNA-bd_sf"/>
</dbReference>
<evidence type="ECO:0000256" key="2">
    <source>
        <dbReference type="ARBA" id="ARBA00022898"/>
    </source>
</evidence>
<comment type="similarity">
    <text evidence="1">In the C-terminal section; belongs to the class-I pyridoxal-phosphate-dependent aminotransferase family.</text>
</comment>
<dbReference type="CDD" id="cd07377">
    <property type="entry name" value="WHTH_GntR"/>
    <property type="match status" value="1"/>
</dbReference>
<evidence type="ECO:0000256" key="1">
    <source>
        <dbReference type="ARBA" id="ARBA00005384"/>
    </source>
</evidence>
<dbReference type="PROSITE" id="PS50949">
    <property type="entry name" value="HTH_GNTR"/>
    <property type="match status" value="1"/>
</dbReference>
<dbReference type="EMBL" id="FMJE01000003">
    <property type="protein sequence ID" value="SCM81100.1"/>
    <property type="molecule type" value="Genomic_DNA"/>
</dbReference>
<protein>
    <submittedName>
        <fullName evidence="7">Uncharacterized HTH-type transcriptional regulator YdeL</fullName>
    </submittedName>
</protein>
<dbReference type="PRINTS" id="PR00035">
    <property type="entry name" value="HTHGNTR"/>
</dbReference>
<reference evidence="7" key="1">
    <citation type="submission" date="2016-08" db="EMBL/GenBank/DDBJ databases">
        <authorList>
            <person name="Seilhamer J.J."/>
        </authorList>
    </citation>
    <scope>NUCLEOTIDE SEQUENCE</scope>
    <source>
        <strain evidence="7">86</strain>
    </source>
</reference>